<evidence type="ECO:0000256" key="1">
    <source>
        <dbReference type="ARBA" id="ARBA00000085"/>
    </source>
</evidence>
<dbReference type="InterPro" id="IPR050980">
    <property type="entry name" value="2C_sensor_his_kinase"/>
</dbReference>
<evidence type="ECO:0000256" key="2">
    <source>
        <dbReference type="ARBA" id="ARBA00004651"/>
    </source>
</evidence>
<feature type="transmembrane region" description="Helical" evidence="10">
    <location>
        <begin position="18"/>
        <end position="40"/>
    </location>
</feature>
<dbReference type="GO" id="GO:0005886">
    <property type="term" value="C:plasma membrane"/>
    <property type="evidence" value="ECO:0007669"/>
    <property type="project" value="UniProtKB-SubCell"/>
</dbReference>
<protein>
    <recommendedName>
        <fullName evidence="3">histidine kinase</fullName>
        <ecNumber evidence="3">2.7.13.3</ecNumber>
    </recommendedName>
</protein>
<organism evidence="12 13">
    <name type="scientific">Acidihalobacter yilgarnensis</name>
    <dbReference type="NCBI Taxonomy" id="2819280"/>
    <lineage>
        <taxon>Bacteria</taxon>
        <taxon>Pseudomonadati</taxon>
        <taxon>Pseudomonadota</taxon>
        <taxon>Gammaproteobacteria</taxon>
        <taxon>Chromatiales</taxon>
        <taxon>Ectothiorhodospiraceae</taxon>
        <taxon>Acidihalobacter</taxon>
    </lineage>
</organism>
<dbReference type="Pfam" id="PF02518">
    <property type="entry name" value="HATPase_c"/>
    <property type="match status" value="1"/>
</dbReference>
<dbReference type="SUPFAM" id="SSF47384">
    <property type="entry name" value="Homodimeric domain of signal transducing histidine kinase"/>
    <property type="match status" value="1"/>
</dbReference>
<dbReference type="SMART" id="SM00387">
    <property type="entry name" value="HATPase_c"/>
    <property type="match status" value="1"/>
</dbReference>
<reference evidence="13" key="1">
    <citation type="submission" date="2016-09" db="EMBL/GenBank/DDBJ databases">
        <title>Acidihalobacter prosperus F5.</title>
        <authorList>
            <person name="Khaleque H.N."/>
            <person name="Ramsay J.P."/>
            <person name="Kaksonen A.H."/>
            <person name="Boxall N.J."/>
            <person name="Watkin E.L.J."/>
        </authorList>
    </citation>
    <scope>NUCLEOTIDE SEQUENCE [LARGE SCALE GENOMIC DNA]</scope>
    <source>
        <strain evidence="13">F5</strain>
    </source>
</reference>
<keyword evidence="4" id="KW-1003">Cell membrane</keyword>
<evidence type="ECO:0000313" key="12">
    <source>
        <dbReference type="EMBL" id="AOU97920.1"/>
    </source>
</evidence>
<name>A0A1D8IN71_9GAMM</name>
<comment type="catalytic activity">
    <reaction evidence="1">
        <text>ATP + protein L-histidine = ADP + protein N-phospho-L-histidine.</text>
        <dbReference type="EC" id="2.7.13.3"/>
    </reaction>
</comment>
<keyword evidence="10" id="KW-0472">Membrane</keyword>
<dbReference type="SUPFAM" id="SSF55874">
    <property type="entry name" value="ATPase domain of HSP90 chaperone/DNA topoisomerase II/histidine kinase"/>
    <property type="match status" value="1"/>
</dbReference>
<dbReference type="Gene3D" id="1.10.287.130">
    <property type="match status" value="1"/>
</dbReference>
<evidence type="ECO:0000256" key="9">
    <source>
        <dbReference type="ARBA" id="ARBA00022840"/>
    </source>
</evidence>
<dbReference type="CDD" id="cd00082">
    <property type="entry name" value="HisKA"/>
    <property type="match status" value="1"/>
</dbReference>
<dbReference type="GO" id="GO:0005524">
    <property type="term" value="F:ATP binding"/>
    <property type="evidence" value="ECO:0007669"/>
    <property type="project" value="UniProtKB-KW"/>
</dbReference>
<evidence type="ECO:0000256" key="3">
    <source>
        <dbReference type="ARBA" id="ARBA00012438"/>
    </source>
</evidence>
<evidence type="ECO:0000313" key="13">
    <source>
        <dbReference type="Proteomes" id="UP000095401"/>
    </source>
</evidence>
<dbReference type="Pfam" id="PF00512">
    <property type="entry name" value="HisKA"/>
    <property type="match status" value="1"/>
</dbReference>
<keyword evidence="10" id="KW-1133">Transmembrane helix</keyword>
<dbReference type="EMBL" id="CP017415">
    <property type="protein sequence ID" value="AOU97920.1"/>
    <property type="molecule type" value="Genomic_DNA"/>
</dbReference>
<feature type="transmembrane region" description="Helical" evidence="10">
    <location>
        <begin position="151"/>
        <end position="173"/>
    </location>
</feature>
<dbReference type="AlphaFoldDB" id="A0A1D8IN71"/>
<accession>A0A1D8IN71</accession>
<dbReference type="PANTHER" id="PTHR44936">
    <property type="entry name" value="SENSOR PROTEIN CREC"/>
    <property type="match status" value="1"/>
</dbReference>
<dbReference type="KEGG" id="aprs:BI364_08035"/>
<proteinExistence type="predicted"/>
<keyword evidence="7" id="KW-0547">Nucleotide-binding</keyword>
<gene>
    <name evidence="12" type="ORF">BI364_08035</name>
</gene>
<feature type="domain" description="Histidine kinase" evidence="11">
    <location>
        <begin position="269"/>
        <end position="475"/>
    </location>
</feature>
<dbReference type="PRINTS" id="PR00344">
    <property type="entry name" value="BCTRLSENSOR"/>
</dbReference>
<keyword evidence="10" id="KW-0812">Transmembrane</keyword>
<keyword evidence="9" id="KW-0067">ATP-binding</keyword>
<evidence type="ECO:0000256" key="8">
    <source>
        <dbReference type="ARBA" id="ARBA00022777"/>
    </source>
</evidence>
<dbReference type="Gene3D" id="3.30.565.10">
    <property type="entry name" value="Histidine kinase-like ATPase, C-terminal domain"/>
    <property type="match status" value="1"/>
</dbReference>
<dbReference type="RefSeq" id="WP_070078296.1">
    <property type="nucleotide sequence ID" value="NZ_CP017415.1"/>
</dbReference>
<dbReference type="InterPro" id="IPR036890">
    <property type="entry name" value="HATPase_C_sf"/>
</dbReference>
<keyword evidence="8" id="KW-0418">Kinase</keyword>
<keyword evidence="13" id="KW-1185">Reference proteome</keyword>
<evidence type="ECO:0000256" key="6">
    <source>
        <dbReference type="ARBA" id="ARBA00022679"/>
    </source>
</evidence>
<evidence type="ECO:0000256" key="10">
    <source>
        <dbReference type="SAM" id="Phobius"/>
    </source>
</evidence>
<dbReference type="InterPro" id="IPR003661">
    <property type="entry name" value="HisK_dim/P_dom"/>
</dbReference>
<evidence type="ECO:0000259" key="11">
    <source>
        <dbReference type="PROSITE" id="PS50109"/>
    </source>
</evidence>
<dbReference type="InterPro" id="IPR036097">
    <property type="entry name" value="HisK_dim/P_sf"/>
</dbReference>
<evidence type="ECO:0000256" key="7">
    <source>
        <dbReference type="ARBA" id="ARBA00022741"/>
    </source>
</evidence>
<keyword evidence="6" id="KW-0808">Transferase</keyword>
<comment type="subcellular location">
    <subcellularLocation>
        <location evidence="2">Cell membrane</location>
        <topology evidence="2">Multi-pass membrane protein</topology>
    </subcellularLocation>
</comment>
<evidence type="ECO:0000256" key="5">
    <source>
        <dbReference type="ARBA" id="ARBA00022553"/>
    </source>
</evidence>
<sequence length="480" mass="52689">MLIRSPSHALRRLVMQPLWLPVTLSTTLFVCAMAILVFLIHHGLTRFDPLYQQARNLAALQVISSTLTHDITRKQTISPSLRTELHALARRHEWLAPDTPTHLRAAQHELDQPALSIHLNHALMLLHQAAEEEDRARVPMLKLVSEDAGRALQLALALLTAFPLLVIALLSALQGRLVAPLSRLADLLTALAGREYRPLDETGVAPVLHPLFSSYNQLVARLRLLEDQHALREQALSEAIDEASRTLFLTQAALTRAERLAAAGEVAASLAHDLRNPLAGIRLALSNLETECSDPEFHERIILIGNEIDRLVSTLNTHLSRARHRPEPSRQVDIGDTLHGLGTLLRFRYGSELRIVFETQEGLSCLLPETAFRHTLLNLLSNACEASTGHHAQRVMVRAHRAEGLIVITIDDHGPGFSSALLRSGPRAFASDKPAGTGLGLATARRFALDCGGQLHLSNRTEGGARARLTLPCGLRPGDN</sequence>
<dbReference type="InterPro" id="IPR004358">
    <property type="entry name" value="Sig_transdc_His_kin-like_C"/>
</dbReference>
<dbReference type="InterPro" id="IPR005467">
    <property type="entry name" value="His_kinase_dom"/>
</dbReference>
<dbReference type="GO" id="GO:0000155">
    <property type="term" value="F:phosphorelay sensor kinase activity"/>
    <property type="evidence" value="ECO:0007669"/>
    <property type="project" value="InterPro"/>
</dbReference>
<keyword evidence="5" id="KW-0597">Phosphoprotein</keyword>
<dbReference type="EC" id="2.7.13.3" evidence="3"/>
<dbReference type="InterPro" id="IPR003594">
    <property type="entry name" value="HATPase_dom"/>
</dbReference>
<dbReference type="PANTHER" id="PTHR44936:SF10">
    <property type="entry name" value="SENSOR PROTEIN RSTB"/>
    <property type="match status" value="1"/>
</dbReference>
<dbReference type="PROSITE" id="PS50109">
    <property type="entry name" value="HIS_KIN"/>
    <property type="match status" value="1"/>
</dbReference>
<dbReference type="SMART" id="SM00388">
    <property type="entry name" value="HisKA"/>
    <property type="match status" value="1"/>
</dbReference>
<dbReference type="Proteomes" id="UP000095401">
    <property type="component" value="Chromosome"/>
</dbReference>
<evidence type="ECO:0000256" key="4">
    <source>
        <dbReference type="ARBA" id="ARBA00022475"/>
    </source>
</evidence>